<dbReference type="HOGENOM" id="CLU_2132660_0_0_1"/>
<dbReference type="EC" id="1.4.3.3" evidence="17"/>
<evidence type="ECO:0000259" key="31">
    <source>
        <dbReference type="Pfam" id="PF01266"/>
    </source>
</evidence>
<evidence type="ECO:0000256" key="26">
    <source>
        <dbReference type="ARBA" id="ARBA00048747"/>
    </source>
</evidence>
<evidence type="ECO:0000256" key="8">
    <source>
        <dbReference type="ARBA" id="ARBA00022553"/>
    </source>
</evidence>
<evidence type="ECO:0000256" key="21">
    <source>
        <dbReference type="ARBA" id="ARBA00048079"/>
    </source>
</evidence>
<comment type="catalytic activity">
    <reaction evidence="25">
        <text>D-alanine + O2 + H2O = pyruvate + H2O2 + NH4(+)</text>
        <dbReference type="Rhea" id="RHEA:22688"/>
        <dbReference type="ChEBI" id="CHEBI:15361"/>
        <dbReference type="ChEBI" id="CHEBI:15377"/>
        <dbReference type="ChEBI" id="CHEBI:15379"/>
        <dbReference type="ChEBI" id="CHEBI:16240"/>
        <dbReference type="ChEBI" id="CHEBI:28938"/>
        <dbReference type="ChEBI" id="CHEBI:57416"/>
    </reaction>
    <physiologicalReaction direction="left-to-right" evidence="25">
        <dbReference type="Rhea" id="RHEA:22689"/>
    </physiologicalReaction>
</comment>
<keyword evidence="10" id="KW-0702">S-nitrosylation</keyword>
<keyword evidence="9" id="KW-0285">Flavoprotein</keyword>
<dbReference type="InParanoid" id="H9GM93"/>
<keyword evidence="12" id="KW-0560">Oxidoreductase</keyword>
<evidence type="ECO:0000256" key="22">
    <source>
        <dbReference type="ARBA" id="ARBA00048252"/>
    </source>
</evidence>
<name>H9GM93_ANOCA</name>
<dbReference type="Gene3D" id="3.40.50.720">
    <property type="entry name" value="NAD(P)-binding Rossmann-like Domain"/>
    <property type="match status" value="1"/>
</dbReference>
<evidence type="ECO:0000256" key="30">
    <source>
        <dbReference type="ARBA" id="ARBA00049547"/>
    </source>
</evidence>
<dbReference type="AlphaFoldDB" id="H9GM93"/>
<comment type="catalytic activity">
    <reaction evidence="26">
        <text>D-lysine + O2 + H2O = 6-amino-2-oxohexanoate + H2O2 + NH4(+)</text>
        <dbReference type="Rhea" id="RHEA:37583"/>
        <dbReference type="ChEBI" id="CHEBI:15377"/>
        <dbReference type="ChEBI" id="CHEBI:15379"/>
        <dbReference type="ChEBI" id="CHEBI:16240"/>
        <dbReference type="ChEBI" id="CHEBI:28938"/>
        <dbReference type="ChEBI" id="CHEBI:32557"/>
        <dbReference type="ChEBI" id="CHEBI:58183"/>
        <dbReference type="EC" id="1.4.3.3"/>
    </reaction>
    <physiologicalReaction direction="left-to-right" evidence="26">
        <dbReference type="Rhea" id="RHEA:37584"/>
    </physiologicalReaction>
</comment>
<dbReference type="Bgee" id="ENSACAG00000015373">
    <property type="expression patterns" value="Expressed in kidney and 3 other cell types or tissues"/>
</dbReference>
<dbReference type="PANTHER" id="PTHR11530">
    <property type="entry name" value="D-AMINO ACID OXIDASE"/>
    <property type="match status" value="1"/>
</dbReference>
<evidence type="ECO:0000256" key="13">
    <source>
        <dbReference type="ARBA" id="ARBA00023018"/>
    </source>
</evidence>
<comment type="catalytic activity">
    <reaction evidence="27">
        <text>D-cysteine + O2 + H2O = 2-oxo-3-sulfanylpropanoate + H2O2 + NH4(+)</text>
        <dbReference type="Rhea" id="RHEA:78791"/>
        <dbReference type="ChEBI" id="CHEBI:15377"/>
        <dbReference type="ChEBI" id="CHEBI:15379"/>
        <dbReference type="ChEBI" id="CHEBI:16240"/>
        <dbReference type="ChEBI" id="CHEBI:28938"/>
        <dbReference type="ChEBI" id="CHEBI:35236"/>
        <dbReference type="ChEBI" id="CHEBI:57678"/>
    </reaction>
    <physiologicalReaction direction="left-to-right" evidence="27">
        <dbReference type="Rhea" id="RHEA:78792"/>
    </physiologicalReaction>
</comment>
<reference evidence="32" key="3">
    <citation type="submission" date="2025-09" db="UniProtKB">
        <authorList>
            <consortium name="Ensembl"/>
        </authorList>
    </citation>
    <scope>IDENTIFICATION</scope>
</reference>
<evidence type="ECO:0000256" key="20">
    <source>
        <dbReference type="ARBA" id="ARBA00047579"/>
    </source>
</evidence>
<comment type="catalytic activity">
    <reaction evidence="22">
        <text>D-phenylalanine + O2 + H2O = 3-phenylpyruvate + H2O2 + NH4(+)</text>
        <dbReference type="Rhea" id="RHEA:70963"/>
        <dbReference type="ChEBI" id="CHEBI:15377"/>
        <dbReference type="ChEBI" id="CHEBI:15379"/>
        <dbReference type="ChEBI" id="CHEBI:16240"/>
        <dbReference type="ChEBI" id="CHEBI:18005"/>
        <dbReference type="ChEBI" id="CHEBI:28938"/>
        <dbReference type="ChEBI" id="CHEBI:57981"/>
    </reaction>
    <physiologicalReaction direction="left-to-right" evidence="22">
        <dbReference type="Rhea" id="RHEA:70964"/>
    </physiologicalReaction>
</comment>
<evidence type="ECO:0000256" key="15">
    <source>
        <dbReference type="ARBA" id="ARBA00023273"/>
    </source>
</evidence>
<keyword evidence="13" id="KW-0770">Synapse</keyword>
<dbReference type="GO" id="GO:0003884">
    <property type="term" value="F:D-amino-acid oxidase activity"/>
    <property type="evidence" value="ECO:0007669"/>
    <property type="project" value="UniProtKB-EC"/>
</dbReference>
<comment type="subcellular location">
    <subcellularLocation>
        <location evidence="3">Cytoplasm</location>
        <location evidence="3">Cytosol</location>
    </subcellularLocation>
    <subcellularLocation>
        <location evidence="2">Peroxisome matrix</location>
    </subcellularLocation>
    <subcellularLocation>
        <location evidence="16">Presynaptic active zone</location>
    </subcellularLocation>
    <subcellularLocation>
        <location evidence="4">Secreted</location>
    </subcellularLocation>
</comment>
<comment type="catalytic activity">
    <reaction evidence="23">
        <text>D-methionine + O2 + H2O = 4-methylsulfanyl-2-oxobutanoate + H2O2 + NH4(+)</text>
        <dbReference type="Rhea" id="RHEA:78207"/>
        <dbReference type="ChEBI" id="CHEBI:15377"/>
        <dbReference type="ChEBI" id="CHEBI:15379"/>
        <dbReference type="ChEBI" id="CHEBI:16240"/>
        <dbReference type="ChEBI" id="CHEBI:16723"/>
        <dbReference type="ChEBI" id="CHEBI:28938"/>
        <dbReference type="ChEBI" id="CHEBI:57932"/>
    </reaction>
    <physiologicalReaction direction="left-to-right" evidence="23">
        <dbReference type="Rhea" id="RHEA:78208"/>
    </physiologicalReaction>
</comment>
<dbReference type="GeneTree" id="ENSGT00390000018635"/>
<evidence type="ECO:0000313" key="32">
    <source>
        <dbReference type="Ensembl" id="ENSACAP00000015127.4"/>
    </source>
</evidence>
<dbReference type="InterPro" id="IPR023209">
    <property type="entry name" value="DAO"/>
</dbReference>
<dbReference type="Proteomes" id="UP000001646">
    <property type="component" value="Unplaced"/>
</dbReference>
<keyword evidence="6" id="KW-0963">Cytoplasm</keyword>
<proteinExistence type="inferred from homology"/>
<dbReference type="GO" id="GO:0005782">
    <property type="term" value="C:peroxisomal matrix"/>
    <property type="evidence" value="ECO:0007669"/>
    <property type="project" value="UniProtKB-SubCell"/>
</dbReference>
<keyword evidence="11" id="KW-0274">FAD</keyword>
<dbReference type="InterPro" id="IPR006076">
    <property type="entry name" value="FAD-dep_OxRdtase"/>
</dbReference>
<evidence type="ECO:0000256" key="1">
    <source>
        <dbReference type="ARBA" id="ARBA00001974"/>
    </source>
</evidence>
<reference evidence="32" key="2">
    <citation type="submission" date="2025-08" db="UniProtKB">
        <authorList>
            <consortium name="Ensembl"/>
        </authorList>
    </citation>
    <scope>IDENTIFICATION</scope>
</reference>
<evidence type="ECO:0000256" key="6">
    <source>
        <dbReference type="ARBA" id="ARBA00022490"/>
    </source>
</evidence>
<dbReference type="GO" id="GO:0071949">
    <property type="term" value="F:FAD binding"/>
    <property type="evidence" value="ECO:0007669"/>
    <property type="project" value="InterPro"/>
</dbReference>
<evidence type="ECO:0000256" key="3">
    <source>
        <dbReference type="ARBA" id="ARBA00004514"/>
    </source>
</evidence>
<comment type="catalytic activity">
    <reaction evidence="19">
        <text>D-proline + O2 = 1-pyrroline-2-carboxylate + H2O2</text>
        <dbReference type="Rhea" id="RHEA:78259"/>
        <dbReference type="ChEBI" id="CHEBI:15379"/>
        <dbReference type="ChEBI" id="CHEBI:16240"/>
        <dbReference type="ChEBI" id="CHEBI:39785"/>
        <dbReference type="ChEBI" id="CHEBI:57726"/>
    </reaction>
    <physiologicalReaction direction="left-to-right" evidence="19">
        <dbReference type="Rhea" id="RHEA:78260"/>
    </physiologicalReaction>
</comment>
<evidence type="ECO:0000256" key="10">
    <source>
        <dbReference type="ARBA" id="ARBA00022799"/>
    </source>
</evidence>
<keyword evidence="8" id="KW-0597">Phosphoprotein</keyword>
<evidence type="ECO:0000256" key="14">
    <source>
        <dbReference type="ARBA" id="ARBA00023140"/>
    </source>
</evidence>
<evidence type="ECO:0000256" key="27">
    <source>
        <dbReference type="ARBA" id="ARBA00049123"/>
    </source>
</evidence>
<evidence type="ECO:0000256" key="12">
    <source>
        <dbReference type="ARBA" id="ARBA00023002"/>
    </source>
</evidence>
<evidence type="ECO:0000256" key="16">
    <source>
        <dbReference type="ARBA" id="ARBA00034101"/>
    </source>
</evidence>
<comment type="catalytic activity">
    <reaction evidence="28">
        <text>D-valine + O2 + H2O = 3-methyl-2-oxobutanoate + H2O2 + NH4(+)</text>
        <dbReference type="Rhea" id="RHEA:78203"/>
        <dbReference type="ChEBI" id="CHEBI:11851"/>
        <dbReference type="ChEBI" id="CHEBI:15377"/>
        <dbReference type="ChEBI" id="CHEBI:15379"/>
        <dbReference type="ChEBI" id="CHEBI:16240"/>
        <dbReference type="ChEBI" id="CHEBI:28938"/>
        <dbReference type="ChEBI" id="CHEBI:74338"/>
    </reaction>
    <physiologicalReaction direction="left-to-right" evidence="28">
        <dbReference type="Rhea" id="RHEA:78204"/>
    </physiologicalReaction>
</comment>
<feature type="domain" description="FAD dependent oxidoreductase" evidence="31">
    <location>
        <begin position="2"/>
        <end position="85"/>
    </location>
</feature>
<keyword evidence="7" id="KW-0964">Secreted</keyword>
<keyword evidence="15" id="KW-0966">Cell projection</keyword>
<evidence type="ECO:0000256" key="28">
    <source>
        <dbReference type="ARBA" id="ARBA00049182"/>
    </source>
</evidence>
<dbReference type="FunFam" id="3.40.50.720:FF:000641">
    <property type="entry name" value="D-amino acid oxidase"/>
    <property type="match status" value="1"/>
</dbReference>
<accession>H9GM93</accession>
<comment type="similarity">
    <text evidence="5">Belongs to the DAMOX/DASOX family.</text>
</comment>
<comment type="catalytic activity">
    <reaction evidence="30">
        <text>a D-alpha-amino acid + O2 + H2O = a 2-oxocarboxylate + H2O2 + NH4(+)</text>
        <dbReference type="Rhea" id="RHEA:21816"/>
        <dbReference type="ChEBI" id="CHEBI:15377"/>
        <dbReference type="ChEBI" id="CHEBI:15379"/>
        <dbReference type="ChEBI" id="CHEBI:16240"/>
        <dbReference type="ChEBI" id="CHEBI:28938"/>
        <dbReference type="ChEBI" id="CHEBI:35179"/>
        <dbReference type="ChEBI" id="CHEBI:59871"/>
        <dbReference type="EC" id="1.4.3.3"/>
    </reaction>
    <physiologicalReaction direction="left-to-right" evidence="30">
        <dbReference type="Rhea" id="RHEA:21817"/>
    </physiologicalReaction>
</comment>
<evidence type="ECO:0000256" key="19">
    <source>
        <dbReference type="ARBA" id="ARBA00044716"/>
    </source>
</evidence>
<evidence type="ECO:0000256" key="17">
    <source>
        <dbReference type="ARBA" id="ARBA00039101"/>
    </source>
</evidence>
<evidence type="ECO:0000256" key="25">
    <source>
        <dbReference type="ARBA" id="ARBA00048711"/>
    </source>
</evidence>
<protein>
    <recommendedName>
        <fullName evidence="18">D-amino-acid oxidase</fullName>
        <ecNumber evidence="17">1.4.3.3</ecNumber>
    </recommendedName>
</protein>
<comment type="cofactor">
    <cofactor evidence="1">
        <name>FAD</name>
        <dbReference type="ChEBI" id="CHEBI:57692"/>
    </cofactor>
</comment>
<evidence type="ECO:0000313" key="33">
    <source>
        <dbReference type="Proteomes" id="UP000001646"/>
    </source>
</evidence>
<organism evidence="32 33">
    <name type="scientific">Anolis carolinensis</name>
    <name type="common">Green anole</name>
    <name type="synonym">American chameleon</name>
    <dbReference type="NCBI Taxonomy" id="28377"/>
    <lineage>
        <taxon>Eukaryota</taxon>
        <taxon>Metazoa</taxon>
        <taxon>Chordata</taxon>
        <taxon>Craniata</taxon>
        <taxon>Vertebrata</taxon>
        <taxon>Euteleostomi</taxon>
        <taxon>Lepidosauria</taxon>
        <taxon>Squamata</taxon>
        <taxon>Bifurcata</taxon>
        <taxon>Unidentata</taxon>
        <taxon>Episquamata</taxon>
        <taxon>Toxicofera</taxon>
        <taxon>Iguania</taxon>
        <taxon>Dactyloidae</taxon>
        <taxon>Anolis</taxon>
    </lineage>
</organism>
<sequence>MRVAVVGAGVIGLSTALCIHEQHHSTGLEVEVYADTFTPHTTSDGAAGLWQPYVDDHGNAQETFWNKETFDYLLQHLNSPEAKEMGLFLISGYNLFTEPVPVSSKAGRKRVFVTLFIRGK</sequence>
<keyword evidence="33" id="KW-1185">Reference proteome</keyword>
<dbReference type="STRING" id="28377.ENSACAP00000015127"/>
<dbReference type="SUPFAM" id="SSF51971">
    <property type="entry name" value="Nucleotide-binding domain"/>
    <property type="match status" value="1"/>
</dbReference>
<evidence type="ECO:0000256" key="23">
    <source>
        <dbReference type="ARBA" id="ARBA00048401"/>
    </source>
</evidence>
<dbReference type="Ensembl" id="ENSACAT00000015433.4">
    <property type="protein sequence ID" value="ENSACAP00000015127.4"/>
    <property type="gene ID" value="ENSACAG00000015373.4"/>
</dbReference>
<comment type="catalytic activity">
    <reaction evidence="24">
        <text>D-serine + O2 + H2O = 3-hydroxypyruvate + H2O2 + NH4(+)</text>
        <dbReference type="Rhea" id="RHEA:70951"/>
        <dbReference type="ChEBI" id="CHEBI:15377"/>
        <dbReference type="ChEBI" id="CHEBI:15379"/>
        <dbReference type="ChEBI" id="CHEBI:16240"/>
        <dbReference type="ChEBI" id="CHEBI:17180"/>
        <dbReference type="ChEBI" id="CHEBI:28938"/>
        <dbReference type="ChEBI" id="CHEBI:35247"/>
    </reaction>
    <physiologicalReaction direction="left-to-right" evidence="24">
        <dbReference type="Rhea" id="RHEA:70952"/>
    </physiologicalReaction>
</comment>
<evidence type="ECO:0000256" key="24">
    <source>
        <dbReference type="ARBA" id="ARBA00048643"/>
    </source>
</evidence>
<evidence type="ECO:0000256" key="18">
    <source>
        <dbReference type="ARBA" id="ARBA00039751"/>
    </source>
</evidence>
<dbReference type="eggNOG" id="KOG3923">
    <property type="taxonomic scope" value="Eukaryota"/>
</dbReference>
<evidence type="ECO:0000256" key="9">
    <source>
        <dbReference type="ARBA" id="ARBA00022630"/>
    </source>
</evidence>
<reference evidence="32" key="1">
    <citation type="submission" date="2009-12" db="EMBL/GenBank/DDBJ databases">
        <title>The Genome Sequence of Anolis carolinensis (Green Anole Lizard).</title>
        <authorList>
            <consortium name="The Genome Sequencing Platform"/>
            <person name="Di Palma F."/>
            <person name="Alfoldi J."/>
            <person name="Heiman D."/>
            <person name="Young S."/>
            <person name="Grabherr M."/>
            <person name="Johnson J."/>
            <person name="Lander E.S."/>
            <person name="Lindblad-Toh K."/>
        </authorList>
    </citation>
    <scope>NUCLEOTIDE SEQUENCE [LARGE SCALE GENOMIC DNA]</scope>
    <source>
        <strain evidence="32">JBL SC #1</strain>
    </source>
</reference>
<comment type="catalytic activity">
    <reaction evidence="21">
        <text>D-dopa + O2 + H2O = 3-(3,4-dihydroxyphenyl)pyruvate + H2O2 + NH4(+)</text>
        <dbReference type="Rhea" id="RHEA:70971"/>
        <dbReference type="ChEBI" id="CHEBI:15377"/>
        <dbReference type="ChEBI" id="CHEBI:15379"/>
        <dbReference type="ChEBI" id="CHEBI:16240"/>
        <dbReference type="ChEBI" id="CHEBI:28938"/>
        <dbReference type="ChEBI" id="CHEBI:29055"/>
        <dbReference type="ChEBI" id="CHEBI:149689"/>
    </reaction>
    <physiologicalReaction direction="left-to-right" evidence="21">
        <dbReference type="Rhea" id="RHEA:70972"/>
    </physiologicalReaction>
</comment>
<comment type="catalytic activity">
    <reaction evidence="20">
        <text>D-tryptophan + O2 + H2O = indole-3-pyruvate + H2O2 + NH4(+)</text>
        <dbReference type="Rhea" id="RHEA:78247"/>
        <dbReference type="ChEBI" id="CHEBI:15377"/>
        <dbReference type="ChEBI" id="CHEBI:15379"/>
        <dbReference type="ChEBI" id="CHEBI:16240"/>
        <dbReference type="ChEBI" id="CHEBI:17640"/>
        <dbReference type="ChEBI" id="CHEBI:28938"/>
        <dbReference type="ChEBI" id="CHEBI:57719"/>
    </reaction>
    <physiologicalReaction direction="left-to-right" evidence="20">
        <dbReference type="Rhea" id="RHEA:78248"/>
    </physiologicalReaction>
</comment>
<dbReference type="GO" id="GO:0005829">
    <property type="term" value="C:cytosol"/>
    <property type="evidence" value="ECO:0007669"/>
    <property type="project" value="UniProtKB-SubCell"/>
</dbReference>
<evidence type="ECO:0000256" key="29">
    <source>
        <dbReference type="ARBA" id="ARBA00049287"/>
    </source>
</evidence>
<dbReference type="GO" id="GO:0046416">
    <property type="term" value="P:D-amino acid metabolic process"/>
    <property type="evidence" value="ECO:0007669"/>
    <property type="project" value="InterPro"/>
</dbReference>
<dbReference type="GO" id="GO:0048786">
    <property type="term" value="C:presynaptic active zone"/>
    <property type="evidence" value="ECO:0007669"/>
    <property type="project" value="UniProtKB-SubCell"/>
</dbReference>
<evidence type="ECO:0000256" key="11">
    <source>
        <dbReference type="ARBA" id="ARBA00022827"/>
    </source>
</evidence>
<evidence type="ECO:0000256" key="7">
    <source>
        <dbReference type="ARBA" id="ARBA00022525"/>
    </source>
</evidence>
<dbReference type="Pfam" id="PF01266">
    <property type="entry name" value="DAO"/>
    <property type="match status" value="1"/>
</dbReference>
<evidence type="ECO:0000256" key="5">
    <source>
        <dbReference type="ARBA" id="ARBA00006730"/>
    </source>
</evidence>
<comment type="catalytic activity">
    <reaction evidence="29">
        <text>D-leucine + O2 + H2O = 4-methyl-2-oxopentanoate + H2O2 + NH4(+)</text>
        <dbReference type="Rhea" id="RHEA:78211"/>
        <dbReference type="ChEBI" id="CHEBI:15377"/>
        <dbReference type="ChEBI" id="CHEBI:15379"/>
        <dbReference type="ChEBI" id="CHEBI:16240"/>
        <dbReference type="ChEBI" id="CHEBI:17865"/>
        <dbReference type="ChEBI" id="CHEBI:28938"/>
        <dbReference type="ChEBI" id="CHEBI:143079"/>
    </reaction>
    <physiologicalReaction direction="left-to-right" evidence="29">
        <dbReference type="Rhea" id="RHEA:78212"/>
    </physiologicalReaction>
</comment>
<dbReference type="PANTHER" id="PTHR11530:SF15">
    <property type="entry name" value="D-AMINO-ACID OXIDASE"/>
    <property type="match status" value="1"/>
</dbReference>
<dbReference type="GO" id="GO:0005576">
    <property type="term" value="C:extracellular region"/>
    <property type="evidence" value="ECO:0007669"/>
    <property type="project" value="UniProtKB-SubCell"/>
</dbReference>
<evidence type="ECO:0000256" key="2">
    <source>
        <dbReference type="ARBA" id="ARBA00004253"/>
    </source>
</evidence>
<evidence type="ECO:0000256" key="4">
    <source>
        <dbReference type="ARBA" id="ARBA00004613"/>
    </source>
</evidence>
<keyword evidence="14" id="KW-0576">Peroxisome</keyword>